<reference evidence="4" key="1">
    <citation type="journal article" date="2016" name="Nature">
        <title>The genome of the seagrass Zostera marina reveals angiosperm adaptation to the sea.</title>
        <authorList>
            <person name="Olsen J.L."/>
            <person name="Rouze P."/>
            <person name="Verhelst B."/>
            <person name="Lin Y.-C."/>
            <person name="Bayer T."/>
            <person name="Collen J."/>
            <person name="Dattolo E."/>
            <person name="De Paoli E."/>
            <person name="Dittami S."/>
            <person name="Maumus F."/>
            <person name="Michel G."/>
            <person name="Kersting A."/>
            <person name="Lauritano C."/>
            <person name="Lohaus R."/>
            <person name="Toepel M."/>
            <person name="Tonon T."/>
            <person name="Vanneste K."/>
            <person name="Amirebrahimi M."/>
            <person name="Brakel J."/>
            <person name="Bostroem C."/>
            <person name="Chovatia M."/>
            <person name="Grimwood J."/>
            <person name="Jenkins J.W."/>
            <person name="Jueterbock A."/>
            <person name="Mraz A."/>
            <person name="Stam W.T."/>
            <person name="Tice H."/>
            <person name="Bornberg-Bauer E."/>
            <person name="Green P.J."/>
            <person name="Pearson G.A."/>
            <person name="Procaccini G."/>
            <person name="Duarte C.M."/>
            <person name="Schmutz J."/>
            <person name="Reusch T.B.H."/>
            <person name="Van de Peer Y."/>
        </authorList>
    </citation>
    <scope>NUCLEOTIDE SEQUENCE [LARGE SCALE GENOMIC DNA]</scope>
    <source>
        <strain evidence="4">cv. Finnish</strain>
    </source>
</reference>
<dbReference type="STRING" id="29655.A0A0K9Q1G2"/>
<feature type="compositionally biased region" description="Polar residues" evidence="2">
    <location>
        <begin position="335"/>
        <end position="350"/>
    </location>
</feature>
<dbReference type="OrthoDB" id="1925512at2759"/>
<dbReference type="OMA" id="ANANDHN"/>
<dbReference type="Proteomes" id="UP000036987">
    <property type="component" value="Unassembled WGS sequence"/>
</dbReference>
<dbReference type="EMBL" id="LFYR01000216">
    <property type="protein sequence ID" value="KMZ75004.1"/>
    <property type="molecule type" value="Genomic_DNA"/>
</dbReference>
<feature type="region of interest" description="Disordered" evidence="2">
    <location>
        <begin position="323"/>
        <end position="350"/>
    </location>
</feature>
<evidence type="ECO:0000256" key="1">
    <source>
        <dbReference type="SAM" id="Coils"/>
    </source>
</evidence>
<name>A0A0K9Q1G2_ZOSMR</name>
<protein>
    <submittedName>
        <fullName evidence="3">Uncharacterized protein</fullName>
    </submittedName>
</protein>
<dbReference type="AlphaFoldDB" id="A0A0K9Q1G2"/>
<comment type="caution">
    <text evidence="3">The sequence shown here is derived from an EMBL/GenBank/DDBJ whole genome shotgun (WGS) entry which is preliminary data.</text>
</comment>
<accession>A0A0K9Q1G2</accession>
<evidence type="ECO:0000313" key="3">
    <source>
        <dbReference type="EMBL" id="KMZ75004.1"/>
    </source>
</evidence>
<feature type="compositionally biased region" description="Basic and acidic residues" evidence="2">
    <location>
        <begin position="93"/>
        <end position="107"/>
    </location>
</feature>
<organism evidence="3 4">
    <name type="scientific">Zostera marina</name>
    <name type="common">Eelgrass</name>
    <dbReference type="NCBI Taxonomy" id="29655"/>
    <lineage>
        <taxon>Eukaryota</taxon>
        <taxon>Viridiplantae</taxon>
        <taxon>Streptophyta</taxon>
        <taxon>Embryophyta</taxon>
        <taxon>Tracheophyta</taxon>
        <taxon>Spermatophyta</taxon>
        <taxon>Magnoliopsida</taxon>
        <taxon>Liliopsida</taxon>
        <taxon>Zosteraceae</taxon>
        <taxon>Zostera</taxon>
    </lineage>
</organism>
<keyword evidence="1" id="KW-0175">Coiled coil</keyword>
<sequence length="364" mass="41843">MAESRRYEKFRQIVQRNENCKIAFCNLKSEIRIGLIEAREVFESLSIPLMKLIGAKEGEMSDEGRSSSVVFVPPDILDGNRLRNATFSASNRNTDHQKSDDLSRRNESFSNFDQHQKRSNDDELSNATTRLLSVCEELKESQDHHIRRVINLLRTTEFHVKTRHNSILETLEAHNASLRRFLQKSTNFFSTHPHTSPSTSNLTSRIFRAVYEHSVSSLDAVSGDIEGLLECLTEKMCTPMVAYVKKLREDMESIQEMEATLATAMMEVERVKKRARIADEEKAEAFRLYKEYEEKFYGMKKIVLRSIPELQNHTNPAVQQLQLTQQSGGDRRPVTRSSTQKNPSPSNLSMVTCVRRGVKTKKRN</sequence>
<proteinExistence type="predicted"/>
<evidence type="ECO:0000313" key="4">
    <source>
        <dbReference type="Proteomes" id="UP000036987"/>
    </source>
</evidence>
<feature type="region of interest" description="Disordered" evidence="2">
    <location>
        <begin position="87"/>
        <end position="124"/>
    </location>
</feature>
<evidence type="ECO:0000256" key="2">
    <source>
        <dbReference type="SAM" id="MobiDB-lite"/>
    </source>
</evidence>
<feature type="coiled-coil region" evidence="1">
    <location>
        <begin position="254"/>
        <end position="295"/>
    </location>
</feature>
<gene>
    <name evidence="3" type="ORF">ZOSMA_11G00250</name>
</gene>
<keyword evidence="4" id="KW-1185">Reference proteome</keyword>